<dbReference type="EC" id="7.1.1.2" evidence="9"/>
<dbReference type="InterPro" id="IPR000440">
    <property type="entry name" value="NADH_UbQ/plastoQ_OxRdtase_su3"/>
</dbReference>
<dbReference type="PANTHER" id="PTHR11058">
    <property type="entry name" value="NADH-UBIQUINONE OXIDOREDUCTASE CHAIN 3"/>
    <property type="match status" value="1"/>
</dbReference>
<evidence type="ECO:0000256" key="1">
    <source>
        <dbReference type="ARBA" id="ARBA00004370"/>
    </source>
</evidence>
<keyword evidence="9" id="KW-0679">Respiratory chain</keyword>
<keyword evidence="9" id="KW-0830">Ubiquinone</keyword>
<comment type="catalytic activity">
    <reaction evidence="8 9">
        <text>a ubiquinone + NADH + 5 H(+)(in) = a ubiquinol + NAD(+) + 4 H(+)(out)</text>
        <dbReference type="Rhea" id="RHEA:29091"/>
        <dbReference type="Rhea" id="RHEA-COMP:9565"/>
        <dbReference type="Rhea" id="RHEA-COMP:9566"/>
        <dbReference type="ChEBI" id="CHEBI:15378"/>
        <dbReference type="ChEBI" id="CHEBI:16389"/>
        <dbReference type="ChEBI" id="CHEBI:17976"/>
        <dbReference type="ChEBI" id="CHEBI:57540"/>
        <dbReference type="ChEBI" id="CHEBI:57945"/>
        <dbReference type="EC" id="7.1.1.2"/>
    </reaction>
</comment>
<evidence type="ECO:0000313" key="10">
    <source>
        <dbReference type="EMBL" id="AJC00749.1"/>
    </source>
</evidence>
<reference evidence="10" key="1">
    <citation type="submission" date="2014-11" db="EMBL/GenBank/DDBJ databases">
        <title>Mitochondrial Genome of a Brazilian Stingless Bee Melipona scutellaris.</title>
        <authorList>
            <person name="Pereira U.P."/>
            <person name="Bonetti A.M."/>
            <person name="Goulart L.R."/>
            <person name="Ueira C.V."/>
        </authorList>
    </citation>
    <scope>NUCLEOTIDE SEQUENCE</scope>
</reference>
<accession>A0A0B4U295</accession>
<keyword evidence="9" id="KW-0249">Electron transport</keyword>
<organism evidence="10">
    <name type="scientific">Melipona scutellaris</name>
    <dbReference type="NCBI Taxonomy" id="263364"/>
    <lineage>
        <taxon>Eukaryota</taxon>
        <taxon>Metazoa</taxon>
        <taxon>Ecdysozoa</taxon>
        <taxon>Arthropoda</taxon>
        <taxon>Hexapoda</taxon>
        <taxon>Insecta</taxon>
        <taxon>Pterygota</taxon>
        <taxon>Neoptera</taxon>
        <taxon>Endopterygota</taxon>
        <taxon>Hymenoptera</taxon>
        <taxon>Apocrita</taxon>
        <taxon>Aculeata</taxon>
        <taxon>Apoidea</taxon>
        <taxon>Anthophila</taxon>
        <taxon>Apidae</taxon>
        <taxon>Melipona</taxon>
    </lineage>
</organism>
<evidence type="ECO:0000256" key="3">
    <source>
        <dbReference type="ARBA" id="ARBA00021007"/>
    </source>
</evidence>
<keyword evidence="6 9" id="KW-1133">Transmembrane helix</keyword>
<keyword evidence="9" id="KW-0520">NAD</keyword>
<dbReference type="Pfam" id="PF00507">
    <property type="entry name" value="Oxidored_q4"/>
    <property type="match status" value="1"/>
</dbReference>
<dbReference type="Gene3D" id="1.20.58.1610">
    <property type="entry name" value="NADH:ubiquinone/plastoquinone oxidoreductase, chain 3"/>
    <property type="match status" value="1"/>
</dbReference>
<dbReference type="PANTHER" id="PTHR11058:SF9">
    <property type="entry name" value="NADH-UBIQUINONE OXIDOREDUCTASE CHAIN 3"/>
    <property type="match status" value="1"/>
</dbReference>
<evidence type="ECO:0000256" key="7">
    <source>
        <dbReference type="ARBA" id="ARBA00023136"/>
    </source>
</evidence>
<keyword evidence="7 9" id="KW-0472">Membrane</keyword>
<evidence type="ECO:0000256" key="2">
    <source>
        <dbReference type="ARBA" id="ARBA00008472"/>
    </source>
</evidence>
<keyword evidence="9" id="KW-1278">Translocase</keyword>
<geneLocation type="mitochondrion" evidence="10"/>
<proteinExistence type="inferred from homology"/>
<feature type="transmembrane region" description="Helical" evidence="9">
    <location>
        <begin position="57"/>
        <end position="80"/>
    </location>
</feature>
<evidence type="ECO:0000256" key="9">
    <source>
        <dbReference type="RuleBase" id="RU003640"/>
    </source>
</evidence>
<dbReference type="AlphaFoldDB" id="A0A0B4U295"/>
<feature type="transmembrane region" description="Helical" evidence="9">
    <location>
        <begin position="86"/>
        <end position="110"/>
    </location>
</feature>
<name>A0A0B4U295_9HYME</name>
<evidence type="ECO:0000256" key="5">
    <source>
        <dbReference type="ARBA" id="ARBA00022692"/>
    </source>
</evidence>
<evidence type="ECO:0000256" key="6">
    <source>
        <dbReference type="ARBA" id="ARBA00022989"/>
    </source>
</evidence>
<dbReference type="GO" id="GO:0030964">
    <property type="term" value="C:NADH dehydrogenase complex"/>
    <property type="evidence" value="ECO:0007669"/>
    <property type="project" value="TreeGrafter"/>
</dbReference>
<dbReference type="GO" id="GO:0031966">
    <property type="term" value="C:mitochondrial membrane"/>
    <property type="evidence" value="ECO:0007669"/>
    <property type="project" value="UniProtKB-SubCell"/>
</dbReference>
<dbReference type="InterPro" id="IPR038430">
    <property type="entry name" value="NDAH_ubi_oxred_su3_sf"/>
</dbReference>
<dbReference type="EMBL" id="KP202303">
    <property type="protein sequence ID" value="AJC00749.1"/>
    <property type="molecule type" value="Genomic_DNA"/>
</dbReference>
<keyword evidence="5 9" id="KW-0812">Transmembrane</keyword>
<feature type="transmembrane region" description="Helical" evidence="9">
    <location>
        <begin position="6"/>
        <end position="26"/>
    </location>
</feature>
<protein>
    <recommendedName>
        <fullName evidence="3 9">NADH-ubiquinone oxidoreductase chain 3</fullName>
        <ecNumber evidence="9">7.1.1.2</ecNumber>
    </recommendedName>
</protein>
<evidence type="ECO:0000256" key="8">
    <source>
        <dbReference type="ARBA" id="ARBA00049551"/>
    </source>
</evidence>
<dbReference type="GO" id="GO:0008137">
    <property type="term" value="F:NADH dehydrogenase (ubiquinone) activity"/>
    <property type="evidence" value="ECO:0007669"/>
    <property type="project" value="UniProtKB-UniRule"/>
</dbReference>
<comment type="function">
    <text evidence="9">Core subunit of the mitochondrial membrane respiratory chain NADH dehydrogenase (Complex I) which catalyzes electron transfer from NADH through the respiratory chain, using ubiquinone as an electron acceptor. Essential for the catalytic activity of complex I.</text>
</comment>
<keyword evidence="4 9" id="KW-0813">Transport</keyword>
<comment type="subcellular location">
    <subcellularLocation>
        <location evidence="1">Membrane</location>
    </subcellularLocation>
    <subcellularLocation>
        <location evidence="9">Mitochondrion membrane</location>
        <topology evidence="9">Multi-pass membrane protein</topology>
    </subcellularLocation>
</comment>
<comment type="similarity">
    <text evidence="2 9">Belongs to the complex I subunit 3 family.</text>
</comment>
<gene>
    <name evidence="10" type="primary">nad3</name>
</gene>
<evidence type="ECO:0000256" key="4">
    <source>
        <dbReference type="ARBA" id="ARBA00022448"/>
    </source>
</evidence>
<keyword evidence="9 10" id="KW-0496">Mitochondrion</keyword>
<sequence length="117" mass="14241">MSLYFFFIAFILLMSYIIYNLNKYLCMNKKINLEKKIPFECGFNPISKFNLPFSMPFFLISLLFLIFDIEITMMIPLIMYLKYLNFLIIIIINLLFLYTMLTTLIMEWILGYLNWMF</sequence>